<dbReference type="Proteomes" id="UP000266861">
    <property type="component" value="Unassembled WGS sequence"/>
</dbReference>
<dbReference type="PANTHER" id="PTHR22642:SF2">
    <property type="entry name" value="PROTEIN LONG AFTER FAR-RED 3"/>
    <property type="match status" value="1"/>
</dbReference>
<proteinExistence type="predicted"/>
<sequence length="127" mass="14278">MNLNTPTSNTNTSTTTSFKQEPNGYVIYNANVYTSDNKIPRVDSFTVLNGKFVDIGSQTDLLKKWNNLQHIDLQGRAVLPGLIDAHAMSLNKLKNIFNRILIQMNGLLDLDGIKNYGNLKNFLHLNI</sequence>
<dbReference type="EMBL" id="PQFF01000007">
    <property type="protein sequence ID" value="RHZ89842.1"/>
    <property type="molecule type" value="Genomic_DNA"/>
</dbReference>
<dbReference type="PANTHER" id="PTHR22642">
    <property type="entry name" value="IMIDAZOLONEPROPIONASE"/>
    <property type="match status" value="1"/>
</dbReference>
<evidence type="ECO:0008006" key="3">
    <source>
        <dbReference type="Google" id="ProtNLM"/>
    </source>
</evidence>
<name>A0A397JR32_9GLOM</name>
<dbReference type="STRING" id="1348612.A0A397JR32"/>
<dbReference type="AlphaFoldDB" id="A0A397JR32"/>
<dbReference type="SUPFAM" id="SSF51338">
    <property type="entry name" value="Composite domain of metallo-dependent hydrolases"/>
    <property type="match status" value="1"/>
</dbReference>
<keyword evidence="2" id="KW-1185">Reference proteome</keyword>
<gene>
    <name evidence="1" type="ORF">Glove_9g297</name>
</gene>
<dbReference type="InterPro" id="IPR011059">
    <property type="entry name" value="Metal-dep_hydrolase_composite"/>
</dbReference>
<dbReference type="OrthoDB" id="194468at2759"/>
<reference evidence="1 2" key="1">
    <citation type="submission" date="2018-08" db="EMBL/GenBank/DDBJ databases">
        <title>Genome and evolution of the arbuscular mycorrhizal fungus Diversispora epigaea (formerly Glomus versiforme) and its bacterial endosymbionts.</title>
        <authorList>
            <person name="Sun X."/>
            <person name="Fei Z."/>
            <person name="Harrison M."/>
        </authorList>
    </citation>
    <scope>NUCLEOTIDE SEQUENCE [LARGE SCALE GENOMIC DNA]</scope>
    <source>
        <strain evidence="1 2">IT104</strain>
    </source>
</reference>
<protein>
    <recommendedName>
        <fullName evidence="3">Amidohydrolase 3 domain-containing protein</fullName>
    </recommendedName>
</protein>
<dbReference type="Gene3D" id="2.30.40.10">
    <property type="entry name" value="Urease, subunit C, domain 1"/>
    <property type="match status" value="1"/>
</dbReference>
<dbReference type="GO" id="GO:0016810">
    <property type="term" value="F:hydrolase activity, acting on carbon-nitrogen (but not peptide) bonds"/>
    <property type="evidence" value="ECO:0007669"/>
    <property type="project" value="InterPro"/>
</dbReference>
<accession>A0A397JR32</accession>
<evidence type="ECO:0000313" key="1">
    <source>
        <dbReference type="EMBL" id="RHZ89842.1"/>
    </source>
</evidence>
<organism evidence="1 2">
    <name type="scientific">Diversispora epigaea</name>
    <dbReference type="NCBI Taxonomy" id="1348612"/>
    <lineage>
        <taxon>Eukaryota</taxon>
        <taxon>Fungi</taxon>
        <taxon>Fungi incertae sedis</taxon>
        <taxon>Mucoromycota</taxon>
        <taxon>Glomeromycotina</taxon>
        <taxon>Glomeromycetes</taxon>
        <taxon>Diversisporales</taxon>
        <taxon>Diversisporaceae</taxon>
        <taxon>Diversispora</taxon>
    </lineage>
</organism>
<evidence type="ECO:0000313" key="2">
    <source>
        <dbReference type="Proteomes" id="UP000266861"/>
    </source>
</evidence>
<comment type="caution">
    <text evidence="1">The sequence shown here is derived from an EMBL/GenBank/DDBJ whole genome shotgun (WGS) entry which is preliminary data.</text>
</comment>